<comment type="similarity">
    <text evidence="1 2">Belongs to the small heat shock protein (HSP20) family.</text>
</comment>
<gene>
    <name evidence="4" type="ORF">A2478_04740</name>
</gene>
<accession>A0A1F5SYI1</accession>
<evidence type="ECO:0000256" key="2">
    <source>
        <dbReference type="RuleBase" id="RU003616"/>
    </source>
</evidence>
<evidence type="ECO:0000259" key="3">
    <source>
        <dbReference type="PROSITE" id="PS01031"/>
    </source>
</evidence>
<dbReference type="Pfam" id="PF00011">
    <property type="entry name" value="HSP20"/>
    <property type="match status" value="1"/>
</dbReference>
<dbReference type="EMBL" id="MFGJ01000007">
    <property type="protein sequence ID" value="OGF31764.1"/>
    <property type="molecule type" value="Genomic_DNA"/>
</dbReference>
<dbReference type="PANTHER" id="PTHR11527">
    <property type="entry name" value="HEAT-SHOCK PROTEIN 20 FAMILY MEMBER"/>
    <property type="match status" value="1"/>
</dbReference>
<dbReference type="InterPro" id="IPR008978">
    <property type="entry name" value="HSP20-like_chaperone"/>
</dbReference>
<protein>
    <recommendedName>
        <fullName evidence="3">SHSP domain-containing protein</fullName>
    </recommendedName>
</protein>
<evidence type="ECO:0000256" key="1">
    <source>
        <dbReference type="PROSITE-ProRule" id="PRU00285"/>
    </source>
</evidence>
<dbReference type="Gene3D" id="2.60.40.790">
    <property type="match status" value="1"/>
</dbReference>
<dbReference type="Proteomes" id="UP000179001">
    <property type="component" value="Unassembled WGS sequence"/>
</dbReference>
<dbReference type="InterPro" id="IPR031107">
    <property type="entry name" value="Small_HSP"/>
</dbReference>
<evidence type="ECO:0000313" key="4">
    <source>
        <dbReference type="EMBL" id="OGF31764.1"/>
    </source>
</evidence>
<dbReference type="STRING" id="1798002.A2478_04740"/>
<feature type="domain" description="SHSP" evidence="3">
    <location>
        <begin position="17"/>
        <end position="129"/>
    </location>
</feature>
<dbReference type="AlphaFoldDB" id="A0A1F5SYI1"/>
<reference evidence="4 5" key="1">
    <citation type="journal article" date="2016" name="Nat. Commun.">
        <title>Thousands of microbial genomes shed light on interconnected biogeochemical processes in an aquifer system.</title>
        <authorList>
            <person name="Anantharaman K."/>
            <person name="Brown C.T."/>
            <person name="Hug L.A."/>
            <person name="Sharon I."/>
            <person name="Castelle C.J."/>
            <person name="Probst A.J."/>
            <person name="Thomas B.C."/>
            <person name="Singh A."/>
            <person name="Wilkins M.J."/>
            <person name="Karaoz U."/>
            <person name="Brodie E.L."/>
            <person name="Williams K.H."/>
            <person name="Hubbard S.S."/>
            <person name="Banfield J.F."/>
        </authorList>
    </citation>
    <scope>NUCLEOTIDE SEQUENCE [LARGE SCALE GENOMIC DNA]</scope>
</reference>
<dbReference type="SUPFAM" id="SSF49764">
    <property type="entry name" value="HSP20-like chaperones"/>
    <property type="match status" value="1"/>
</dbReference>
<dbReference type="CDD" id="cd06464">
    <property type="entry name" value="ACD_sHsps-like"/>
    <property type="match status" value="1"/>
</dbReference>
<proteinExistence type="inferred from homology"/>
<dbReference type="InterPro" id="IPR002068">
    <property type="entry name" value="A-crystallin/Hsp20_dom"/>
</dbReference>
<comment type="caution">
    <text evidence="4">The sequence shown here is derived from an EMBL/GenBank/DDBJ whole genome shotgun (WGS) entry which is preliminary data.</text>
</comment>
<organism evidence="4 5">
    <name type="scientific">Candidatus Falkowbacteria bacterium RIFOXYC2_FULL_36_12</name>
    <dbReference type="NCBI Taxonomy" id="1798002"/>
    <lineage>
        <taxon>Bacteria</taxon>
        <taxon>Candidatus Falkowiibacteriota</taxon>
    </lineage>
</organism>
<evidence type="ECO:0000313" key="5">
    <source>
        <dbReference type="Proteomes" id="UP000179001"/>
    </source>
</evidence>
<name>A0A1F5SYI1_9BACT</name>
<dbReference type="PROSITE" id="PS01031">
    <property type="entry name" value="SHSP"/>
    <property type="match status" value="1"/>
</dbReference>
<sequence length="132" mass="14864">MEPFSDMDKFFDGFRHGAMTSYSPAMDIYEQDDHLIVEAGLAGIDPKNVEVIVENDILTIQGKTEKKSEVDEKNYYRREMRSGSFYRTVALPAHVDGSKAKAEFDDGVLKVSVPKLKSSEAKKIEVQVNKSK</sequence>